<feature type="non-terminal residue" evidence="2">
    <location>
        <position position="98"/>
    </location>
</feature>
<sequence>CWRSTTMVVRSVQPGGTSGNPRWSSLPTARRSLNSSSRWHPPTAVAASVAACSTRSPPARSNTVTTEWPSTSTSATLQPGSTAGPASSSRGGPRSAGR</sequence>
<reference evidence="2" key="1">
    <citation type="submission" date="2020-02" db="EMBL/GenBank/DDBJ databases">
        <authorList>
            <person name="Meier V. D."/>
        </authorList>
    </citation>
    <scope>NUCLEOTIDE SEQUENCE</scope>
    <source>
        <strain evidence="2">AVDCRST_MAG66</strain>
    </source>
</reference>
<feature type="compositionally biased region" description="Low complexity" evidence="1">
    <location>
        <begin position="41"/>
        <end position="54"/>
    </location>
</feature>
<feature type="compositionally biased region" description="Low complexity" evidence="1">
    <location>
        <begin position="79"/>
        <end position="98"/>
    </location>
</feature>
<organism evidence="2">
    <name type="scientific">uncultured Pseudonocardia sp</name>
    <dbReference type="NCBI Taxonomy" id="211455"/>
    <lineage>
        <taxon>Bacteria</taxon>
        <taxon>Bacillati</taxon>
        <taxon>Actinomycetota</taxon>
        <taxon>Actinomycetes</taxon>
        <taxon>Pseudonocardiales</taxon>
        <taxon>Pseudonocardiaceae</taxon>
        <taxon>Pseudonocardia</taxon>
        <taxon>environmental samples</taxon>
    </lineage>
</organism>
<gene>
    <name evidence="2" type="ORF">AVDCRST_MAG66-1982</name>
</gene>
<feature type="compositionally biased region" description="Polar residues" evidence="1">
    <location>
        <begin position="55"/>
        <end position="78"/>
    </location>
</feature>
<evidence type="ECO:0000313" key="2">
    <source>
        <dbReference type="EMBL" id="CAA9409840.1"/>
    </source>
</evidence>
<feature type="compositionally biased region" description="Polar residues" evidence="1">
    <location>
        <begin position="19"/>
        <end position="38"/>
    </location>
</feature>
<feature type="non-terminal residue" evidence="2">
    <location>
        <position position="1"/>
    </location>
</feature>
<feature type="region of interest" description="Disordered" evidence="1">
    <location>
        <begin position="1"/>
        <end position="98"/>
    </location>
</feature>
<evidence type="ECO:0000256" key="1">
    <source>
        <dbReference type="SAM" id="MobiDB-lite"/>
    </source>
</evidence>
<dbReference type="AlphaFoldDB" id="A0A6J4P9K5"/>
<dbReference type="EMBL" id="CADCUS010000285">
    <property type="protein sequence ID" value="CAA9409840.1"/>
    <property type="molecule type" value="Genomic_DNA"/>
</dbReference>
<accession>A0A6J4P9K5</accession>
<name>A0A6J4P9K5_9PSEU</name>
<protein>
    <submittedName>
        <fullName evidence="2">Uncharacterized protein</fullName>
    </submittedName>
</protein>
<proteinExistence type="predicted"/>